<feature type="transmembrane region" description="Helical" evidence="5">
    <location>
        <begin position="183"/>
        <end position="201"/>
    </location>
</feature>
<keyword evidence="7" id="KW-1185">Reference proteome</keyword>
<dbReference type="CDD" id="cd09319">
    <property type="entry name" value="TDT_like_1"/>
    <property type="match status" value="1"/>
</dbReference>
<keyword evidence="4 5" id="KW-0472">Membrane</keyword>
<feature type="transmembrane region" description="Helical" evidence="5">
    <location>
        <begin position="213"/>
        <end position="235"/>
    </location>
</feature>
<dbReference type="Proteomes" id="UP000006057">
    <property type="component" value="Chromosome"/>
</dbReference>
<dbReference type="STRING" id="710421.Mycch_4504"/>
<feature type="transmembrane region" description="Helical" evidence="5">
    <location>
        <begin position="281"/>
        <end position="304"/>
    </location>
</feature>
<dbReference type="eggNOG" id="COG1275">
    <property type="taxonomic scope" value="Bacteria"/>
</dbReference>
<dbReference type="KEGG" id="mcb:Mycch_4504"/>
<keyword evidence="3 5" id="KW-1133">Transmembrane helix</keyword>
<dbReference type="HOGENOM" id="CLU_052472_0_0_11"/>
<name>I4BPK1_MYCCN</name>
<sequence length="317" mass="34158">MRPDAFAAVMATGIVSVAVAGHGFRGLGDILLVLVAGLLPVLILAVAIAWRRHRWRLRDLGVVLPLFTFVAANAVLATRLAGHRIAVGTLTVAALAAWLALVPIAARQMWRCGGADLRDQARGGWELASVATSGVAILLAEQRMVVQAVAFWTVAIGFYVLMTSLIGWRVWHEADVSVLVPPDAWILMGALAIATLAGAHIHHHTQGWAAADIRWVTAGTWAVATGWIPVLMFIALRHLRRLAALGAGAWWWAMVFPLGMYSVATQALATETGWSPLRAVSWAFCWVALLGWLSLASGVLARTIGHWWSNSRREASA</sequence>
<dbReference type="GO" id="GO:0055085">
    <property type="term" value="P:transmembrane transport"/>
    <property type="evidence" value="ECO:0007669"/>
    <property type="project" value="InterPro"/>
</dbReference>
<evidence type="ECO:0000256" key="2">
    <source>
        <dbReference type="ARBA" id="ARBA00022692"/>
    </source>
</evidence>
<evidence type="ECO:0000256" key="4">
    <source>
        <dbReference type="ARBA" id="ARBA00023136"/>
    </source>
</evidence>
<gene>
    <name evidence="6" type="ordered locus">Mycch_4504</name>
</gene>
<organism evidence="6 7">
    <name type="scientific">Mycolicibacterium chubuense (strain NBB4)</name>
    <name type="common">Mycobacterium chubuense</name>
    <dbReference type="NCBI Taxonomy" id="710421"/>
    <lineage>
        <taxon>Bacteria</taxon>
        <taxon>Bacillati</taxon>
        <taxon>Actinomycetota</taxon>
        <taxon>Actinomycetes</taxon>
        <taxon>Mycobacteriales</taxon>
        <taxon>Mycobacteriaceae</taxon>
        <taxon>Mycolicibacterium</taxon>
    </lineage>
</organism>
<feature type="transmembrane region" description="Helical" evidence="5">
    <location>
        <begin position="62"/>
        <end position="81"/>
    </location>
</feature>
<evidence type="ECO:0000256" key="5">
    <source>
        <dbReference type="SAM" id="Phobius"/>
    </source>
</evidence>
<feature type="transmembrane region" description="Helical" evidence="5">
    <location>
        <begin position="151"/>
        <end position="171"/>
    </location>
</feature>
<dbReference type="PATRIC" id="fig|710421.3.peg.4495"/>
<dbReference type="Pfam" id="PF03595">
    <property type="entry name" value="SLAC1"/>
    <property type="match status" value="1"/>
</dbReference>
<evidence type="ECO:0000313" key="6">
    <source>
        <dbReference type="EMBL" id="AFM19208.1"/>
    </source>
</evidence>
<dbReference type="RefSeq" id="WP_014817676.1">
    <property type="nucleotide sequence ID" value="NC_018027.1"/>
</dbReference>
<dbReference type="AlphaFoldDB" id="I4BPK1"/>
<evidence type="ECO:0000256" key="3">
    <source>
        <dbReference type="ARBA" id="ARBA00022989"/>
    </source>
</evidence>
<feature type="transmembrane region" description="Helical" evidence="5">
    <location>
        <begin position="87"/>
        <end position="106"/>
    </location>
</feature>
<feature type="transmembrane region" description="Helical" evidence="5">
    <location>
        <begin position="30"/>
        <end position="50"/>
    </location>
</feature>
<keyword evidence="2 5" id="KW-0812">Transmembrane</keyword>
<dbReference type="GO" id="GO:0016020">
    <property type="term" value="C:membrane"/>
    <property type="evidence" value="ECO:0007669"/>
    <property type="project" value="UniProtKB-SubCell"/>
</dbReference>
<protein>
    <submittedName>
        <fullName evidence="6">Tellurite resistance protein-like permease</fullName>
    </submittedName>
</protein>
<comment type="subcellular location">
    <subcellularLocation>
        <location evidence="1">Membrane</location>
        <topology evidence="1">Multi-pass membrane protein</topology>
    </subcellularLocation>
</comment>
<dbReference type="Gene3D" id="1.50.10.150">
    <property type="entry name" value="Voltage-dependent anion channel"/>
    <property type="match status" value="1"/>
</dbReference>
<dbReference type="EMBL" id="CP003053">
    <property type="protein sequence ID" value="AFM19208.1"/>
    <property type="molecule type" value="Genomic_DNA"/>
</dbReference>
<evidence type="ECO:0000256" key="1">
    <source>
        <dbReference type="ARBA" id="ARBA00004141"/>
    </source>
</evidence>
<evidence type="ECO:0000313" key="7">
    <source>
        <dbReference type="Proteomes" id="UP000006057"/>
    </source>
</evidence>
<dbReference type="InterPro" id="IPR004695">
    <property type="entry name" value="SLAC1/Mae1/Ssu1/TehA"/>
</dbReference>
<reference evidence="6 7" key="1">
    <citation type="submission" date="2012-06" db="EMBL/GenBank/DDBJ databases">
        <title>Complete sequence of chromosome of Mycobacterium chubuense NBB4.</title>
        <authorList>
            <consortium name="US DOE Joint Genome Institute"/>
            <person name="Lucas S."/>
            <person name="Han J."/>
            <person name="Lapidus A."/>
            <person name="Cheng J.-F."/>
            <person name="Goodwin L."/>
            <person name="Pitluck S."/>
            <person name="Peters L."/>
            <person name="Mikhailova N."/>
            <person name="Teshima H."/>
            <person name="Detter J.C."/>
            <person name="Han C."/>
            <person name="Tapia R."/>
            <person name="Land M."/>
            <person name="Hauser L."/>
            <person name="Kyrpides N."/>
            <person name="Ivanova N."/>
            <person name="Pagani I."/>
            <person name="Mattes T."/>
            <person name="Holmes A."/>
            <person name="Rutledge P."/>
            <person name="Paulsen I."/>
            <person name="Coleman N."/>
            <person name="Woyke T."/>
        </authorList>
    </citation>
    <scope>NUCLEOTIDE SEQUENCE [LARGE SCALE GENOMIC DNA]</scope>
    <source>
        <strain evidence="6 7">NBB4</strain>
    </source>
</reference>
<accession>I4BPK1</accession>
<proteinExistence type="predicted"/>
<feature type="transmembrane region" description="Helical" evidence="5">
    <location>
        <begin position="242"/>
        <end position="261"/>
    </location>
</feature>
<dbReference type="InterPro" id="IPR038665">
    <property type="entry name" value="Voltage-dep_anion_channel_sf"/>
</dbReference>